<gene>
    <name evidence="3" type="ORF">HDF22_001530</name>
</gene>
<comment type="similarity">
    <text evidence="1">Belongs to the thioesterase family.</text>
</comment>
<sequence length="240" mass="27428">MKKAKLFLIPFAGGNYYSFQFMFPYLNDYDVIPLELPGRGKRIQEDLLTDFEAAAQDCFDGIMSSVKQSQFLIYGHSLGAYLGLRVSNMLSKAGKSPLTLIVSGNPGPGLKNDKLRHSLNYEEFVKELDDLGGVSKEVLENKDLINFYEPILRADFKIAEINDIASEAPVDIPLFAMMGNKERKVNHISNWARFTRSEFNYSVLEGGHFFINHYPKYISQIIDKCYYKAVQNQNNHKFQK</sequence>
<name>A0A841JAN5_9SPHI</name>
<dbReference type="RefSeq" id="WP_183586703.1">
    <property type="nucleotide sequence ID" value="NZ_JACHCA010000004.1"/>
</dbReference>
<dbReference type="EMBL" id="JACHCA010000004">
    <property type="protein sequence ID" value="MBB6127422.1"/>
    <property type="molecule type" value="Genomic_DNA"/>
</dbReference>
<dbReference type="InterPro" id="IPR012223">
    <property type="entry name" value="TEII"/>
</dbReference>
<accession>A0A841JAN5</accession>
<dbReference type="PANTHER" id="PTHR11487:SF0">
    <property type="entry name" value="S-ACYL FATTY ACID SYNTHASE THIOESTERASE, MEDIUM CHAIN"/>
    <property type="match status" value="1"/>
</dbReference>
<dbReference type="PANTHER" id="PTHR11487">
    <property type="entry name" value="THIOESTERASE"/>
    <property type="match status" value="1"/>
</dbReference>
<dbReference type="InterPro" id="IPR001031">
    <property type="entry name" value="Thioesterase"/>
</dbReference>
<evidence type="ECO:0000313" key="4">
    <source>
        <dbReference type="Proteomes" id="UP000548326"/>
    </source>
</evidence>
<comment type="caution">
    <text evidence="3">The sequence shown here is derived from an EMBL/GenBank/DDBJ whole genome shotgun (WGS) entry which is preliminary data.</text>
</comment>
<dbReference type="GO" id="GO:0008610">
    <property type="term" value="P:lipid biosynthetic process"/>
    <property type="evidence" value="ECO:0007669"/>
    <property type="project" value="TreeGrafter"/>
</dbReference>
<dbReference type="AlphaFoldDB" id="A0A841JAN5"/>
<dbReference type="Pfam" id="PF00975">
    <property type="entry name" value="Thioesterase"/>
    <property type="match status" value="1"/>
</dbReference>
<feature type="domain" description="Thioesterase" evidence="2">
    <location>
        <begin position="5"/>
        <end position="224"/>
    </location>
</feature>
<reference evidence="3 4" key="1">
    <citation type="submission" date="2020-08" db="EMBL/GenBank/DDBJ databases">
        <title>Genomic Encyclopedia of Type Strains, Phase IV (KMG-V): Genome sequencing to study the core and pangenomes of soil and plant-associated prokaryotes.</title>
        <authorList>
            <person name="Whitman W."/>
        </authorList>
    </citation>
    <scope>NUCLEOTIDE SEQUENCE [LARGE SCALE GENOMIC DNA]</scope>
    <source>
        <strain evidence="3 4">MP601</strain>
    </source>
</reference>
<evidence type="ECO:0000259" key="2">
    <source>
        <dbReference type="Pfam" id="PF00975"/>
    </source>
</evidence>
<organism evidence="3 4">
    <name type="scientific">Mucilaginibacter lappiensis</name>
    <dbReference type="NCBI Taxonomy" id="354630"/>
    <lineage>
        <taxon>Bacteria</taxon>
        <taxon>Pseudomonadati</taxon>
        <taxon>Bacteroidota</taxon>
        <taxon>Sphingobacteriia</taxon>
        <taxon>Sphingobacteriales</taxon>
        <taxon>Sphingobacteriaceae</taxon>
        <taxon>Mucilaginibacter</taxon>
    </lineage>
</organism>
<dbReference type="Proteomes" id="UP000548326">
    <property type="component" value="Unassembled WGS sequence"/>
</dbReference>
<dbReference type="InterPro" id="IPR029058">
    <property type="entry name" value="AB_hydrolase_fold"/>
</dbReference>
<evidence type="ECO:0000313" key="3">
    <source>
        <dbReference type="EMBL" id="MBB6127422.1"/>
    </source>
</evidence>
<protein>
    <submittedName>
        <fullName evidence="3">Surfactin synthase thioesterase subunit</fullName>
    </submittedName>
</protein>
<dbReference type="Gene3D" id="3.40.50.1820">
    <property type="entry name" value="alpha/beta hydrolase"/>
    <property type="match status" value="1"/>
</dbReference>
<proteinExistence type="inferred from homology"/>
<dbReference type="SUPFAM" id="SSF53474">
    <property type="entry name" value="alpha/beta-Hydrolases"/>
    <property type="match status" value="1"/>
</dbReference>
<evidence type="ECO:0000256" key="1">
    <source>
        <dbReference type="ARBA" id="ARBA00007169"/>
    </source>
</evidence>